<proteinExistence type="predicted"/>
<sequence>MELEGCNCRLPKYKGGCKVNFTWAENVGLQVNLIGLDHIDCNYTNNWAANSSCCTLLRWASISKRQCQIN</sequence>
<organism evidence="1 2">
    <name type="scientific">Smallanthus sonchifolius</name>
    <dbReference type="NCBI Taxonomy" id="185202"/>
    <lineage>
        <taxon>Eukaryota</taxon>
        <taxon>Viridiplantae</taxon>
        <taxon>Streptophyta</taxon>
        <taxon>Embryophyta</taxon>
        <taxon>Tracheophyta</taxon>
        <taxon>Spermatophyta</taxon>
        <taxon>Magnoliopsida</taxon>
        <taxon>eudicotyledons</taxon>
        <taxon>Gunneridae</taxon>
        <taxon>Pentapetalae</taxon>
        <taxon>asterids</taxon>
        <taxon>campanulids</taxon>
        <taxon>Asterales</taxon>
        <taxon>Asteraceae</taxon>
        <taxon>Asteroideae</taxon>
        <taxon>Heliantheae alliance</taxon>
        <taxon>Millerieae</taxon>
        <taxon>Smallanthus</taxon>
    </lineage>
</organism>
<evidence type="ECO:0000313" key="1">
    <source>
        <dbReference type="EMBL" id="KAI3705650.1"/>
    </source>
</evidence>
<keyword evidence="2" id="KW-1185">Reference proteome</keyword>
<reference evidence="2" key="1">
    <citation type="journal article" date="2022" name="Mol. Ecol. Resour.">
        <title>The genomes of chicory, endive, great burdock and yacon provide insights into Asteraceae palaeo-polyploidization history and plant inulin production.</title>
        <authorList>
            <person name="Fan W."/>
            <person name="Wang S."/>
            <person name="Wang H."/>
            <person name="Wang A."/>
            <person name="Jiang F."/>
            <person name="Liu H."/>
            <person name="Zhao H."/>
            <person name="Xu D."/>
            <person name="Zhang Y."/>
        </authorList>
    </citation>
    <scope>NUCLEOTIDE SEQUENCE [LARGE SCALE GENOMIC DNA]</scope>
    <source>
        <strain evidence="2">cv. Yunnan</strain>
    </source>
</reference>
<name>A0ACB9A6T3_9ASTR</name>
<comment type="caution">
    <text evidence="1">The sequence shown here is derived from an EMBL/GenBank/DDBJ whole genome shotgun (WGS) entry which is preliminary data.</text>
</comment>
<dbReference type="Proteomes" id="UP001056120">
    <property type="component" value="Linkage Group LG25"/>
</dbReference>
<gene>
    <name evidence="1" type="ORF">L1987_75889</name>
</gene>
<evidence type="ECO:0000313" key="2">
    <source>
        <dbReference type="Proteomes" id="UP001056120"/>
    </source>
</evidence>
<reference evidence="1 2" key="2">
    <citation type="journal article" date="2022" name="Mol. Ecol. Resour.">
        <title>The genomes of chicory, endive, great burdock and yacon provide insights into Asteraceae paleo-polyploidization history and plant inulin production.</title>
        <authorList>
            <person name="Fan W."/>
            <person name="Wang S."/>
            <person name="Wang H."/>
            <person name="Wang A."/>
            <person name="Jiang F."/>
            <person name="Liu H."/>
            <person name="Zhao H."/>
            <person name="Xu D."/>
            <person name="Zhang Y."/>
        </authorList>
    </citation>
    <scope>NUCLEOTIDE SEQUENCE [LARGE SCALE GENOMIC DNA]</scope>
    <source>
        <strain evidence="2">cv. Yunnan</strain>
        <tissue evidence="1">Leaves</tissue>
    </source>
</reference>
<dbReference type="EMBL" id="CM042042">
    <property type="protein sequence ID" value="KAI3705650.1"/>
    <property type="molecule type" value="Genomic_DNA"/>
</dbReference>
<accession>A0ACB9A6T3</accession>
<protein>
    <submittedName>
        <fullName evidence="1">Uncharacterized protein</fullName>
    </submittedName>
</protein>